<protein>
    <submittedName>
        <fullName evidence="2">Putative membrane protein YeiH</fullName>
    </submittedName>
</protein>
<dbReference type="EMBL" id="JACHXW010000010">
    <property type="protein sequence ID" value="MBB3153425.1"/>
    <property type="molecule type" value="Genomic_DNA"/>
</dbReference>
<proteinExistence type="predicted"/>
<keyword evidence="1" id="KW-1133">Transmembrane helix</keyword>
<keyword evidence="1" id="KW-0472">Membrane</keyword>
<feature type="transmembrane region" description="Helical" evidence="1">
    <location>
        <begin position="33"/>
        <end position="50"/>
    </location>
</feature>
<keyword evidence="3" id="KW-1185">Reference proteome</keyword>
<sequence>MAERIMVLLAAFGGILLYDWLTMKKMTKREKALYAVLCFICLYMGLDYAINKDWFDFMDLMMPVFGNLAKAIDDYLNVNA</sequence>
<evidence type="ECO:0000256" key="1">
    <source>
        <dbReference type="SAM" id="Phobius"/>
    </source>
</evidence>
<keyword evidence="1" id="KW-0812">Transmembrane</keyword>
<reference evidence="2 3" key="1">
    <citation type="submission" date="2020-08" db="EMBL/GenBank/DDBJ databases">
        <title>Genomic Encyclopedia of Type Strains, Phase III (KMG-III): the genomes of soil and plant-associated and newly described type strains.</title>
        <authorList>
            <person name="Whitman W."/>
        </authorList>
    </citation>
    <scope>NUCLEOTIDE SEQUENCE [LARGE SCALE GENOMIC DNA]</scope>
    <source>
        <strain evidence="2 3">CECT 8234</strain>
    </source>
</reference>
<name>A0A7W5C968_9BACL</name>
<evidence type="ECO:0000313" key="3">
    <source>
        <dbReference type="Proteomes" id="UP000518605"/>
    </source>
</evidence>
<comment type="caution">
    <text evidence="2">The sequence shown here is derived from an EMBL/GenBank/DDBJ whole genome shotgun (WGS) entry which is preliminary data.</text>
</comment>
<dbReference type="AlphaFoldDB" id="A0A7W5C968"/>
<dbReference type="Proteomes" id="UP000518605">
    <property type="component" value="Unassembled WGS sequence"/>
</dbReference>
<evidence type="ECO:0000313" key="2">
    <source>
        <dbReference type="EMBL" id="MBB3153425.1"/>
    </source>
</evidence>
<dbReference type="RefSeq" id="WP_183564983.1">
    <property type="nucleotide sequence ID" value="NZ_CBCSLB010000007.1"/>
</dbReference>
<accession>A0A7W5C968</accession>
<feature type="transmembrane region" description="Helical" evidence="1">
    <location>
        <begin position="6"/>
        <end position="21"/>
    </location>
</feature>
<gene>
    <name evidence="2" type="ORF">FHS16_003487</name>
</gene>
<organism evidence="2 3">
    <name type="scientific">Paenibacillus endophyticus</name>
    <dbReference type="NCBI Taxonomy" id="1294268"/>
    <lineage>
        <taxon>Bacteria</taxon>
        <taxon>Bacillati</taxon>
        <taxon>Bacillota</taxon>
        <taxon>Bacilli</taxon>
        <taxon>Bacillales</taxon>
        <taxon>Paenibacillaceae</taxon>
        <taxon>Paenibacillus</taxon>
    </lineage>
</organism>